<dbReference type="GO" id="GO:0008408">
    <property type="term" value="F:3'-5' exonuclease activity"/>
    <property type="evidence" value="ECO:0007669"/>
    <property type="project" value="InterPro"/>
</dbReference>
<dbReference type="Proteomes" id="UP000724874">
    <property type="component" value="Unassembled WGS sequence"/>
</dbReference>
<dbReference type="InterPro" id="IPR012337">
    <property type="entry name" value="RNaseH-like_sf"/>
</dbReference>
<dbReference type="EMBL" id="JADNYJ010001064">
    <property type="protein sequence ID" value="KAF8867530.1"/>
    <property type="molecule type" value="Genomic_DNA"/>
</dbReference>
<comment type="caution">
    <text evidence="3">The sequence shown here is derived from an EMBL/GenBank/DDBJ whole genome shotgun (WGS) entry which is preliminary data.</text>
</comment>
<dbReference type="InterPro" id="IPR036397">
    <property type="entry name" value="RNaseH_sf"/>
</dbReference>
<evidence type="ECO:0000256" key="1">
    <source>
        <dbReference type="SAM" id="MobiDB-lite"/>
    </source>
</evidence>
<feature type="region of interest" description="Disordered" evidence="1">
    <location>
        <begin position="703"/>
        <end position="732"/>
    </location>
</feature>
<protein>
    <recommendedName>
        <fullName evidence="2">3'-5' exonuclease domain-containing protein</fullName>
    </recommendedName>
</protein>
<organism evidence="3 4">
    <name type="scientific">Gymnopilus junonius</name>
    <name type="common">Spectacular rustgill mushroom</name>
    <name type="synonym">Gymnopilus spectabilis subsp. junonius</name>
    <dbReference type="NCBI Taxonomy" id="109634"/>
    <lineage>
        <taxon>Eukaryota</taxon>
        <taxon>Fungi</taxon>
        <taxon>Dikarya</taxon>
        <taxon>Basidiomycota</taxon>
        <taxon>Agaricomycotina</taxon>
        <taxon>Agaricomycetes</taxon>
        <taxon>Agaricomycetidae</taxon>
        <taxon>Agaricales</taxon>
        <taxon>Agaricineae</taxon>
        <taxon>Hymenogastraceae</taxon>
        <taxon>Gymnopilus</taxon>
    </lineage>
</organism>
<accession>A0A9P5N6C7</accession>
<dbReference type="SUPFAM" id="SSF53098">
    <property type="entry name" value="Ribonuclease H-like"/>
    <property type="match status" value="1"/>
</dbReference>
<dbReference type="InterPro" id="IPR002562">
    <property type="entry name" value="3'-5'_exonuclease_dom"/>
</dbReference>
<evidence type="ECO:0000259" key="2">
    <source>
        <dbReference type="Pfam" id="PF01612"/>
    </source>
</evidence>
<dbReference type="GO" id="GO:0006139">
    <property type="term" value="P:nucleobase-containing compound metabolic process"/>
    <property type="evidence" value="ECO:0007669"/>
    <property type="project" value="InterPro"/>
</dbReference>
<dbReference type="AlphaFoldDB" id="A0A9P5N6C7"/>
<proteinExistence type="predicted"/>
<feature type="domain" description="3'-5' exonuclease" evidence="2">
    <location>
        <begin position="459"/>
        <end position="617"/>
    </location>
</feature>
<evidence type="ECO:0000313" key="3">
    <source>
        <dbReference type="EMBL" id="KAF8867530.1"/>
    </source>
</evidence>
<sequence length="1083" mass="121449">MLPISQLHEVEHPLAPSHHAIIPNEDPQQAVEVLEDDEGDAAVGDGLGEEDIESDIGNELDEPNLNDTELASCPSRKRRPLPTWLLEAFNAKLVEARQQDTNGLLPLYANQQTFWYPQKSACFILHQPRFSPPELYNPCIFYGIPIVFALRAFHVPTADPPSVVIVKSLALIDSKKKTITFQSWDPHIFDVLLPALATEFPARLSHCSGMSSTLFEWMRSCFQNGLGSKQFSDALRVQHLLAHDHLHLQYVEHLALCQELLDAWTGEKYEAFLPFDDMSSRGCHGFISGSKWLWDMYNSYIEAHKHDFNQHMAMLTAEICAIDHSHKVTKQLARVEGEQVFTALLTVTNEKGEICTCNLVATKAQLQYELALTHMHQSLSLYGHMHPLTFYTDNMADKPFLECCFPSLQNDVVPKEKYGDLKPFDIPHIEILPKDSVLSINNAVHSILDDVPQDEGYLVIGFDLEWNVNPSGLRSKTAIIQIAYQNRVYILQISEMIRKGELPHQLKLLLSHPHIFKAGWLVDTDLACLQEACYSAEPFVGGLDLAKYAKEQCVISNISKTGLSDLSALVLHKRLDKNVSEWLSQGWEERVLSQKQLQYAAKDAYVSLQIYEELTKMDVPHPLPTSLYPFLPILLYSPDNTTVIARGQISQHFGNSTFDGLNITTTQTIVDISKVIVPGAIITTHHHRPLTSFGNPPFSVSTAGSFSDTQSTNSEVSHSSEWPSNEADEGEGSSIANLLSQDLSNSSDLKLGDVDRDPASTAFGSEILGNDPDSWDSTIHSHVLKDVWHVFHMFYISATHGLRKQFTQELRDAIFIPDIAKVFHTYGPILDPDLKKPLFSADNWKTAKNVLDLIKNGYLSDPPGVALYTIIGIDKKAGGLPMYQCARGTNTAEGGVHTHIHSCLPKFGVSICHIQASLMDFVLQHNLLTGTYNSTGQHYHGHFSIWTTNHLQELLTTLQDMLIDPTHISGWVNGNLYVPTTEILGILPIPEDIRRDCDMAPYDPLLHRSQQHYFLAEMQGTCKPILPIHTSAEKQLRQELINSNSAFSPISCEPRWSDAVKIWNSKAEEHAKVSYKVFIFSLD</sequence>
<dbReference type="Gene3D" id="3.30.420.10">
    <property type="entry name" value="Ribonuclease H-like superfamily/Ribonuclease H"/>
    <property type="match status" value="1"/>
</dbReference>
<dbReference type="Pfam" id="PF01612">
    <property type="entry name" value="DNA_pol_A_exo1"/>
    <property type="match status" value="1"/>
</dbReference>
<dbReference type="GO" id="GO:0003676">
    <property type="term" value="F:nucleic acid binding"/>
    <property type="evidence" value="ECO:0007669"/>
    <property type="project" value="InterPro"/>
</dbReference>
<evidence type="ECO:0000313" key="4">
    <source>
        <dbReference type="Proteomes" id="UP000724874"/>
    </source>
</evidence>
<dbReference type="PANTHER" id="PTHR47765">
    <property type="entry name" value="3'-5' EXONUCLEASE DOMAIN-CONTAINING PROTEIN"/>
    <property type="match status" value="1"/>
</dbReference>
<reference evidence="3" key="1">
    <citation type="submission" date="2020-11" db="EMBL/GenBank/DDBJ databases">
        <authorList>
            <consortium name="DOE Joint Genome Institute"/>
            <person name="Ahrendt S."/>
            <person name="Riley R."/>
            <person name="Andreopoulos W."/>
            <person name="LaButti K."/>
            <person name="Pangilinan J."/>
            <person name="Ruiz-duenas F.J."/>
            <person name="Barrasa J.M."/>
            <person name="Sanchez-Garcia M."/>
            <person name="Camarero S."/>
            <person name="Miyauchi S."/>
            <person name="Serrano A."/>
            <person name="Linde D."/>
            <person name="Babiker R."/>
            <person name="Drula E."/>
            <person name="Ayuso-Fernandez I."/>
            <person name="Pacheco R."/>
            <person name="Padilla G."/>
            <person name="Ferreira P."/>
            <person name="Barriuso J."/>
            <person name="Kellner H."/>
            <person name="Castanera R."/>
            <person name="Alfaro M."/>
            <person name="Ramirez L."/>
            <person name="Pisabarro A.G."/>
            <person name="Kuo A."/>
            <person name="Tritt A."/>
            <person name="Lipzen A."/>
            <person name="He G."/>
            <person name="Yan M."/>
            <person name="Ng V."/>
            <person name="Cullen D."/>
            <person name="Martin F."/>
            <person name="Rosso M.-N."/>
            <person name="Henrissat B."/>
            <person name="Hibbett D."/>
            <person name="Martinez A.T."/>
            <person name="Grigoriev I.V."/>
        </authorList>
    </citation>
    <scope>NUCLEOTIDE SEQUENCE</scope>
    <source>
        <strain evidence="3">AH 44721</strain>
    </source>
</reference>
<feature type="compositionally biased region" description="Polar residues" evidence="1">
    <location>
        <begin position="703"/>
        <end position="723"/>
    </location>
</feature>
<dbReference type="CDD" id="cd06141">
    <property type="entry name" value="WRN_exo"/>
    <property type="match status" value="1"/>
</dbReference>
<dbReference type="OrthoDB" id="1920326at2759"/>
<gene>
    <name evidence="3" type="ORF">CPB84DRAFT_1859325</name>
</gene>
<dbReference type="PANTHER" id="PTHR47765:SF2">
    <property type="entry name" value="EXONUCLEASE MUT-7 HOMOLOG"/>
    <property type="match status" value="1"/>
</dbReference>
<dbReference type="InterPro" id="IPR052408">
    <property type="entry name" value="Exonuclease_MUT-7-like"/>
</dbReference>
<keyword evidence="4" id="KW-1185">Reference proteome</keyword>
<name>A0A9P5N6C7_GYMJU</name>